<organism evidence="2 3">
    <name type="scientific">Coraliomargarita algicola</name>
    <dbReference type="NCBI Taxonomy" id="3092156"/>
    <lineage>
        <taxon>Bacteria</taxon>
        <taxon>Pseudomonadati</taxon>
        <taxon>Verrucomicrobiota</taxon>
        <taxon>Opitutia</taxon>
        <taxon>Puniceicoccales</taxon>
        <taxon>Coraliomargaritaceae</taxon>
        <taxon>Coraliomargarita</taxon>
    </lineage>
</organism>
<keyword evidence="3" id="KW-1185">Reference proteome</keyword>
<keyword evidence="2" id="KW-0808">Transferase</keyword>
<sequence length="656" mass="72423">MAIHRALSSKDTIGFEQISELTPAPMRIWIVNPFDQLPNETDVPLRYWALCRTFATLGHQVIWWSSDFSHLTKSKRKPCPDTDGFSIRLIDTPPYTKNISFARLKNHRQFAQGFFHEAMSALKSGQLLPPDRIVVSLPPLGVAEQAFRIRDWLNRSVQLQQPNQDSKHSVSQNEAPSSHSPLPTLNSAAKPLHTLHSSMISPCEVILDIMDAWPETFYQALPKSLRKALGPRLLAPMHRSARRAYQGADKISAVGQSYLDLAETYLHSPSAIRHPPLQATCAGVAGQSPKPMHLCYHGTDLERFQRSKCMEQNRSDALQPSNTTAETKETTATTKKTTAKAHRSVGPQTTPIQLDDHGSDAERAVESAERKTEDGELGAENRSQQSKVSLSTEKEAQHVRQHARRSLGKGGSEATIHSVEDRSQTPHVPLPTPNSAAKPLQAIYLGAMGTGYDLETIILVAAKWKAEGRFPVQIHLVGDGPQLEKLKTLAQANALTTPTPPQSYAPKPQSPQTSNFKLPRVVFHGYLQKDAIAERFAAADLALVANRPQSLVACPYKAGEYAAAALPMISCLAGELGQLLTEWDAGSEYKEGDVDSLHAAFENYLSDSNRLASQSLHARQMAEAHFDRSASYPRLVEFMTDPTRLVEFITDPTRLS</sequence>
<dbReference type="Gene3D" id="3.40.50.2000">
    <property type="entry name" value="Glycogen Phosphorylase B"/>
    <property type="match status" value="1"/>
</dbReference>
<name>A0ABZ0RIF2_9BACT</name>
<dbReference type="PANTHER" id="PTHR45947:SF3">
    <property type="entry name" value="SULFOQUINOVOSYL TRANSFERASE SQD2"/>
    <property type="match status" value="1"/>
</dbReference>
<dbReference type="EMBL" id="CP138858">
    <property type="protein sequence ID" value="WPJ95019.1"/>
    <property type="molecule type" value="Genomic_DNA"/>
</dbReference>
<dbReference type="InterPro" id="IPR050194">
    <property type="entry name" value="Glycosyltransferase_grp1"/>
</dbReference>
<gene>
    <name evidence="2" type="ORF">SH580_16445</name>
</gene>
<dbReference type="Pfam" id="PF13692">
    <property type="entry name" value="Glyco_trans_1_4"/>
    <property type="match status" value="1"/>
</dbReference>
<dbReference type="PANTHER" id="PTHR45947">
    <property type="entry name" value="SULFOQUINOVOSYL TRANSFERASE SQD2"/>
    <property type="match status" value="1"/>
</dbReference>
<keyword evidence="2" id="KW-0328">Glycosyltransferase</keyword>
<dbReference type="EC" id="2.4.-.-" evidence="2"/>
<evidence type="ECO:0000256" key="1">
    <source>
        <dbReference type="SAM" id="MobiDB-lite"/>
    </source>
</evidence>
<protein>
    <submittedName>
        <fullName evidence="2">Glycosyltransferase</fullName>
        <ecNumber evidence="2">2.4.-.-</ecNumber>
    </submittedName>
</protein>
<reference evidence="2 3" key="1">
    <citation type="submission" date="2023-11" db="EMBL/GenBank/DDBJ databases">
        <title>Coraliomargarita sp. nov., isolated from marine algae.</title>
        <authorList>
            <person name="Lee J.K."/>
            <person name="Baek J.H."/>
            <person name="Kim J.M."/>
            <person name="Choi D.G."/>
            <person name="Jeon C.O."/>
        </authorList>
    </citation>
    <scope>NUCLEOTIDE SEQUENCE [LARGE SCALE GENOMIC DNA]</scope>
    <source>
        <strain evidence="2 3">J2-16</strain>
    </source>
</reference>
<dbReference type="GO" id="GO:0016757">
    <property type="term" value="F:glycosyltransferase activity"/>
    <property type="evidence" value="ECO:0007669"/>
    <property type="project" value="UniProtKB-KW"/>
</dbReference>
<feature type="region of interest" description="Disordered" evidence="1">
    <location>
        <begin position="160"/>
        <end position="188"/>
    </location>
</feature>
<evidence type="ECO:0000313" key="3">
    <source>
        <dbReference type="Proteomes" id="UP001324993"/>
    </source>
</evidence>
<evidence type="ECO:0000313" key="2">
    <source>
        <dbReference type="EMBL" id="WPJ95019.1"/>
    </source>
</evidence>
<proteinExistence type="predicted"/>
<dbReference type="Proteomes" id="UP001324993">
    <property type="component" value="Chromosome"/>
</dbReference>
<feature type="compositionally biased region" description="Polar residues" evidence="1">
    <location>
        <begin position="160"/>
        <end position="187"/>
    </location>
</feature>
<dbReference type="SUPFAM" id="SSF53756">
    <property type="entry name" value="UDP-Glycosyltransferase/glycogen phosphorylase"/>
    <property type="match status" value="1"/>
</dbReference>
<dbReference type="RefSeq" id="WP_319831921.1">
    <property type="nucleotide sequence ID" value="NZ_CP138858.1"/>
</dbReference>
<feature type="compositionally biased region" description="Polar residues" evidence="1">
    <location>
        <begin position="381"/>
        <end position="391"/>
    </location>
</feature>
<accession>A0ABZ0RIF2</accession>
<feature type="region of interest" description="Disordered" evidence="1">
    <location>
        <begin position="311"/>
        <end position="434"/>
    </location>
</feature>
<feature type="compositionally biased region" description="Basic and acidic residues" evidence="1">
    <location>
        <begin position="354"/>
        <end position="374"/>
    </location>
</feature>